<dbReference type="SUPFAM" id="SSF56281">
    <property type="entry name" value="Metallo-hydrolase/oxidoreductase"/>
    <property type="match status" value="1"/>
</dbReference>
<gene>
    <name evidence="2" type="ORF">HT102_05290</name>
</gene>
<evidence type="ECO:0000259" key="1">
    <source>
        <dbReference type="SMART" id="SM00849"/>
    </source>
</evidence>
<dbReference type="Proteomes" id="UP000642993">
    <property type="component" value="Unassembled WGS sequence"/>
</dbReference>
<dbReference type="EMBL" id="JACYWE010000002">
    <property type="protein sequence ID" value="MBD8505896.1"/>
    <property type="molecule type" value="Genomic_DNA"/>
</dbReference>
<dbReference type="InterPro" id="IPR036866">
    <property type="entry name" value="RibonucZ/Hydroxyglut_hydro"/>
</dbReference>
<accession>A0A927PM04</accession>
<proteinExistence type="predicted"/>
<feature type="domain" description="Metallo-beta-lactamase" evidence="1">
    <location>
        <begin position="7"/>
        <end position="177"/>
    </location>
</feature>
<dbReference type="SMART" id="SM00849">
    <property type="entry name" value="Lactamase_B"/>
    <property type="match status" value="1"/>
</dbReference>
<comment type="caution">
    <text evidence="2">The sequence shown here is derived from an EMBL/GenBank/DDBJ whole genome shotgun (WGS) entry which is preliminary data.</text>
</comment>
<organism evidence="2 3">
    <name type="scientific">Lolliginicoccus lacisalsi</name>
    <dbReference type="NCBI Taxonomy" id="2742202"/>
    <lineage>
        <taxon>Bacteria</taxon>
        <taxon>Bacillati</taxon>
        <taxon>Actinomycetota</taxon>
        <taxon>Actinomycetes</taxon>
        <taxon>Mycobacteriales</taxon>
        <taxon>Hoyosellaceae</taxon>
        <taxon>Lolliginicoccus</taxon>
    </lineage>
</organism>
<keyword evidence="3" id="KW-1185">Reference proteome</keyword>
<dbReference type="InterPro" id="IPR050114">
    <property type="entry name" value="UPF0173_UPF0282_UlaG_hydrolase"/>
</dbReference>
<dbReference type="PANTHER" id="PTHR43546">
    <property type="entry name" value="UPF0173 METAL-DEPENDENT HYDROLASE MJ1163-RELATED"/>
    <property type="match status" value="1"/>
</dbReference>
<evidence type="ECO:0000313" key="3">
    <source>
        <dbReference type="Proteomes" id="UP000642993"/>
    </source>
</evidence>
<dbReference type="RefSeq" id="WP_192038344.1">
    <property type="nucleotide sequence ID" value="NZ_JACYWE010000002.1"/>
</dbReference>
<sequence length="218" mass="23224">MRLTHFGHSCLLAEIAGTRVLLDPGTFSHGFEGITGLDAILITHQHPDHIDTARLPDLLAHNPTARLIADPSTASSLGDAWQAALPGQQITIGDLQATVGGGRHAIIHPDIPVIDNVAYLLGTAERPGQLLHPGDSLYVPPQPVEALALPAAAPWMRIAEAIDYLRAVQPGTAIPVHQGILSDAGLRVYYSRLAEMARPGTRFRALDSEVETSIESEG</sequence>
<dbReference type="InterPro" id="IPR001279">
    <property type="entry name" value="Metallo-B-lactamas"/>
</dbReference>
<dbReference type="AlphaFoldDB" id="A0A927PM04"/>
<protein>
    <submittedName>
        <fullName evidence="2">MBL fold metallo-hydrolase</fullName>
    </submittedName>
</protein>
<dbReference type="Pfam" id="PF13483">
    <property type="entry name" value="Lactamase_B_3"/>
    <property type="match status" value="1"/>
</dbReference>
<dbReference type="Gene3D" id="3.60.15.10">
    <property type="entry name" value="Ribonuclease Z/Hydroxyacylglutathione hydrolase-like"/>
    <property type="match status" value="1"/>
</dbReference>
<evidence type="ECO:0000313" key="2">
    <source>
        <dbReference type="EMBL" id="MBD8505896.1"/>
    </source>
</evidence>
<name>A0A927PM04_9ACTN</name>
<reference evidence="2" key="1">
    <citation type="submission" date="2020-09" db="EMBL/GenBank/DDBJ databases">
        <title>Hoyosella lacisalsi sp. nov., a halotolerant actinobacterium isolated from soil of Lake Gudzhirganskoe.</title>
        <authorList>
            <person name="Yang Q."/>
            <person name="Guo P.Y."/>
            <person name="Liu S.W."/>
            <person name="Li F.N."/>
            <person name="Sun C.H."/>
        </authorList>
    </citation>
    <scope>NUCLEOTIDE SEQUENCE</scope>
    <source>
        <strain evidence="2">G463</strain>
    </source>
</reference>
<dbReference type="PANTHER" id="PTHR43546:SF3">
    <property type="entry name" value="UPF0173 METAL-DEPENDENT HYDROLASE MJ1163"/>
    <property type="match status" value="1"/>
</dbReference>